<sequence length="133" mass="14916">MELIRILSAADKVVAVNEGEEFELTGAIRDSFEHKFHSMTADGYEMPALGVSLDAMVKTAMAEGLWLKFDYSRTKTHREMPFDRLAVQLRPEYSGLEFVRGNGGTYSGRDYYYSLKKGQTAAELCEFLKGAGK</sequence>
<reference evidence="1" key="2">
    <citation type="journal article" date="2021" name="PeerJ">
        <title>Extensive microbial diversity within the chicken gut microbiome revealed by metagenomics and culture.</title>
        <authorList>
            <person name="Gilroy R."/>
            <person name="Ravi A."/>
            <person name="Getino M."/>
            <person name="Pursley I."/>
            <person name="Horton D.L."/>
            <person name="Alikhan N.F."/>
            <person name="Baker D."/>
            <person name="Gharbi K."/>
            <person name="Hall N."/>
            <person name="Watson M."/>
            <person name="Adriaenssens E.M."/>
            <person name="Foster-Nyarko E."/>
            <person name="Jarju S."/>
            <person name="Secka A."/>
            <person name="Antonio M."/>
            <person name="Oren A."/>
            <person name="Chaudhuri R.R."/>
            <person name="La Ragione R."/>
            <person name="Hildebrand F."/>
            <person name="Pallen M.J."/>
        </authorList>
    </citation>
    <scope>NUCLEOTIDE SEQUENCE</scope>
    <source>
        <strain evidence="1">18911</strain>
    </source>
</reference>
<dbReference type="Proteomes" id="UP000824094">
    <property type="component" value="Unassembled WGS sequence"/>
</dbReference>
<evidence type="ECO:0000313" key="2">
    <source>
        <dbReference type="Proteomes" id="UP000824094"/>
    </source>
</evidence>
<proteinExistence type="predicted"/>
<comment type="caution">
    <text evidence="1">The sequence shown here is derived from an EMBL/GenBank/DDBJ whole genome shotgun (WGS) entry which is preliminary data.</text>
</comment>
<protein>
    <submittedName>
        <fullName evidence="1">Uncharacterized protein</fullName>
    </submittedName>
</protein>
<name>A0A9D1MHC8_9FIRM</name>
<gene>
    <name evidence="1" type="ORF">IAB05_01585</name>
</gene>
<reference evidence="1" key="1">
    <citation type="submission" date="2020-10" db="EMBL/GenBank/DDBJ databases">
        <authorList>
            <person name="Gilroy R."/>
        </authorList>
    </citation>
    <scope>NUCLEOTIDE SEQUENCE</scope>
    <source>
        <strain evidence="1">18911</strain>
    </source>
</reference>
<evidence type="ECO:0000313" key="1">
    <source>
        <dbReference type="EMBL" id="HIU60063.1"/>
    </source>
</evidence>
<dbReference type="AlphaFoldDB" id="A0A9D1MHC8"/>
<organism evidence="1 2">
    <name type="scientific">Candidatus Stercoripulliclostridium merdigallinarum</name>
    <dbReference type="NCBI Taxonomy" id="2840951"/>
    <lineage>
        <taxon>Bacteria</taxon>
        <taxon>Bacillati</taxon>
        <taxon>Bacillota</taxon>
        <taxon>Clostridia</taxon>
        <taxon>Eubacteriales</taxon>
        <taxon>Candidatus Stercoripulliclostridium</taxon>
    </lineage>
</organism>
<accession>A0A9D1MHC8</accession>
<dbReference type="EMBL" id="DVNF01000052">
    <property type="protein sequence ID" value="HIU60063.1"/>
    <property type="molecule type" value="Genomic_DNA"/>
</dbReference>